<reference evidence="2 3" key="1">
    <citation type="journal article" date="2021" name="Nat. Plants">
        <title>The Taxus genome provides insights into paclitaxel biosynthesis.</title>
        <authorList>
            <person name="Xiong X."/>
            <person name="Gou J."/>
            <person name="Liao Q."/>
            <person name="Li Y."/>
            <person name="Zhou Q."/>
            <person name="Bi G."/>
            <person name="Li C."/>
            <person name="Du R."/>
            <person name="Wang X."/>
            <person name="Sun T."/>
            <person name="Guo L."/>
            <person name="Liang H."/>
            <person name="Lu P."/>
            <person name="Wu Y."/>
            <person name="Zhang Z."/>
            <person name="Ro D.K."/>
            <person name="Shang Y."/>
            <person name="Huang S."/>
            <person name="Yan J."/>
        </authorList>
    </citation>
    <scope>NUCLEOTIDE SEQUENCE [LARGE SCALE GENOMIC DNA]</scope>
    <source>
        <strain evidence="2">Ta-2019</strain>
    </source>
</reference>
<dbReference type="EMBL" id="JAHRHJ020000007">
    <property type="protein sequence ID" value="KAH9307391.1"/>
    <property type="molecule type" value="Genomic_DNA"/>
</dbReference>
<name>A0AA38FP26_TAXCH</name>
<protein>
    <recommendedName>
        <fullName evidence="1">C2 domain-containing protein</fullName>
    </recommendedName>
</protein>
<dbReference type="PROSITE" id="PS50004">
    <property type="entry name" value="C2"/>
    <property type="match status" value="1"/>
</dbReference>
<dbReference type="PANTHER" id="PTHR47759:SF2">
    <property type="entry name" value="TRIGLYCERIDE LIPASE"/>
    <property type="match status" value="1"/>
</dbReference>
<dbReference type="InterPro" id="IPR035892">
    <property type="entry name" value="C2_domain_sf"/>
</dbReference>
<feature type="non-terminal residue" evidence="2">
    <location>
        <position position="1"/>
    </location>
</feature>
<dbReference type="Gene3D" id="2.60.40.150">
    <property type="entry name" value="C2 domain"/>
    <property type="match status" value="1"/>
</dbReference>
<accession>A0AA38FP26</accession>
<evidence type="ECO:0000259" key="1">
    <source>
        <dbReference type="PROSITE" id="PS50004"/>
    </source>
</evidence>
<evidence type="ECO:0000313" key="3">
    <source>
        <dbReference type="Proteomes" id="UP000824469"/>
    </source>
</evidence>
<dbReference type="SUPFAM" id="SSF49562">
    <property type="entry name" value="C2 domain (Calcium/lipid-binding domain, CaLB)"/>
    <property type="match status" value="1"/>
</dbReference>
<evidence type="ECO:0000313" key="2">
    <source>
        <dbReference type="EMBL" id="KAH9307391.1"/>
    </source>
</evidence>
<keyword evidence="3" id="KW-1185">Reference proteome</keyword>
<feature type="non-terminal residue" evidence="2">
    <location>
        <position position="73"/>
    </location>
</feature>
<feature type="domain" description="C2" evidence="1">
    <location>
        <begin position="1"/>
        <end position="73"/>
    </location>
</feature>
<organism evidence="2 3">
    <name type="scientific">Taxus chinensis</name>
    <name type="common">Chinese yew</name>
    <name type="synonym">Taxus wallichiana var. chinensis</name>
    <dbReference type="NCBI Taxonomy" id="29808"/>
    <lineage>
        <taxon>Eukaryota</taxon>
        <taxon>Viridiplantae</taxon>
        <taxon>Streptophyta</taxon>
        <taxon>Embryophyta</taxon>
        <taxon>Tracheophyta</taxon>
        <taxon>Spermatophyta</taxon>
        <taxon>Pinopsida</taxon>
        <taxon>Pinidae</taxon>
        <taxon>Conifers II</taxon>
        <taxon>Cupressales</taxon>
        <taxon>Taxaceae</taxon>
        <taxon>Taxus</taxon>
    </lineage>
</organism>
<sequence>HFLHDVYDGQLFVKLKKGVNFPAMDPWGTSDPYVVMQLGECVVKSKIIWATKDPNWNESFRINVKDPSAKYLQ</sequence>
<comment type="caution">
    <text evidence="2">The sequence shown here is derived from an EMBL/GenBank/DDBJ whole genome shotgun (WGS) entry which is preliminary data.</text>
</comment>
<proteinExistence type="predicted"/>
<dbReference type="PANTHER" id="PTHR47759">
    <property type="entry name" value="OS04G0509100 PROTEIN"/>
    <property type="match status" value="1"/>
</dbReference>
<gene>
    <name evidence="2" type="ORF">KI387_035302</name>
</gene>
<dbReference type="Proteomes" id="UP000824469">
    <property type="component" value="Unassembled WGS sequence"/>
</dbReference>
<dbReference type="Pfam" id="PF00168">
    <property type="entry name" value="C2"/>
    <property type="match status" value="1"/>
</dbReference>
<dbReference type="AlphaFoldDB" id="A0AA38FP26"/>
<dbReference type="InterPro" id="IPR000008">
    <property type="entry name" value="C2_dom"/>
</dbReference>